<dbReference type="GO" id="GO:1990423">
    <property type="term" value="C:RZZ complex"/>
    <property type="evidence" value="ECO:0007669"/>
    <property type="project" value="TreeGrafter"/>
</dbReference>
<dbReference type="InterPro" id="IPR052802">
    <property type="entry name" value="KNTC1"/>
</dbReference>
<dbReference type="AlphaFoldDB" id="A0A8J5D199"/>
<name>A0A8J5D199_CHIOP</name>
<dbReference type="GO" id="GO:0007094">
    <property type="term" value="P:mitotic spindle assembly checkpoint signaling"/>
    <property type="evidence" value="ECO:0007669"/>
    <property type="project" value="TreeGrafter"/>
</dbReference>
<dbReference type="GO" id="GO:0005737">
    <property type="term" value="C:cytoplasm"/>
    <property type="evidence" value="ECO:0007669"/>
    <property type="project" value="TreeGrafter"/>
</dbReference>
<dbReference type="OrthoDB" id="343783at2759"/>
<dbReference type="PANTHER" id="PTHR15688:SF1">
    <property type="entry name" value="KINETOCHORE-ASSOCIATED PROTEIN 1"/>
    <property type="match status" value="1"/>
</dbReference>
<protein>
    <submittedName>
        <fullName evidence="1">Uncharacterized protein</fullName>
    </submittedName>
</protein>
<dbReference type="GO" id="GO:1903394">
    <property type="term" value="P:protein localization to kinetochore involved in kinetochore assembly"/>
    <property type="evidence" value="ECO:0007669"/>
    <property type="project" value="TreeGrafter"/>
</dbReference>
<dbReference type="GO" id="GO:0000070">
    <property type="term" value="P:mitotic sister chromatid segregation"/>
    <property type="evidence" value="ECO:0007669"/>
    <property type="project" value="TreeGrafter"/>
</dbReference>
<evidence type="ECO:0000313" key="1">
    <source>
        <dbReference type="EMBL" id="KAG0729034.1"/>
    </source>
</evidence>
<dbReference type="EMBL" id="JACEEZ010001592">
    <property type="protein sequence ID" value="KAG0729034.1"/>
    <property type="molecule type" value="Genomic_DNA"/>
</dbReference>
<dbReference type="Proteomes" id="UP000770661">
    <property type="component" value="Unassembled WGS sequence"/>
</dbReference>
<accession>A0A8J5D199</accession>
<dbReference type="PANTHER" id="PTHR15688">
    <property type="entry name" value="KINETOCHORE-ASSOCIATED PROTEIN 1"/>
    <property type="match status" value="1"/>
</dbReference>
<gene>
    <name evidence="1" type="ORF">GWK47_031242</name>
</gene>
<comment type="caution">
    <text evidence="1">The sequence shown here is derived from an EMBL/GenBank/DDBJ whole genome shotgun (WGS) entry which is preliminary data.</text>
</comment>
<organism evidence="1 2">
    <name type="scientific">Chionoecetes opilio</name>
    <name type="common">Atlantic snow crab</name>
    <name type="synonym">Cancer opilio</name>
    <dbReference type="NCBI Taxonomy" id="41210"/>
    <lineage>
        <taxon>Eukaryota</taxon>
        <taxon>Metazoa</taxon>
        <taxon>Ecdysozoa</taxon>
        <taxon>Arthropoda</taxon>
        <taxon>Crustacea</taxon>
        <taxon>Multicrustacea</taxon>
        <taxon>Malacostraca</taxon>
        <taxon>Eumalacostraca</taxon>
        <taxon>Eucarida</taxon>
        <taxon>Decapoda</taxon>
        <taxon>Pleocyemata</taxon>
        <taxon>Brachyura</taxon>
        <taxon>Eubrachyura</taxon>
        <taxon>Majoidea</taxon>
        <taxon>Majidae</taxon>
        <taxon>Chionoecetes</taxon>
    </lineage>
</organism>
<proteinExistence type="predicted"/>
<reference evidence="1" key="1">
    <citation type="submission" date="2020-07" db="EMBL/GenBank/DDBJ databases">
        <title>The High-quality genome of the commercially important snow crab, Chionoecetes opilio.</title>
        <authorList>
            <person name="Jeong J.-H."/>
            <person name="Ryu S."/>
        </authorList>
    </citation>
    <scope>NUCLEOTIDE SEQUENCE</scope>
    <source>
        <strain evidence="1">MADBK_172401_WGS</strain>
        <tissue evidence="1">Digestive gland</tissue>
    </source>
</reference>
<sequence>MFLFSDVCCQVILRNIVSRDEASVMADALCVVDSYHHLSHTDAYFFRAVHLLASRDVDGAKALLLGLSEAVQKQLCHMLTLYMTQTLLQRPLGDKGRELHRAVTEGVAGLEEVLRKWSPAGSPAEGRDIFSAAHSLHALQSHYGLYPTLRQMEDRMACKRLLQDQVTKWYKENVCDFDAKQHLPSQAEEDKNMKRKSLFRVDVPAPAPAPAATPASKGGVGAGMSRLQWLASLLGVARADLLSHLATLASRSSRLEEAIHYCQ</sequence>
<keyword evidence="2" id="KW-1185">Reference proteome</keyword>
<dbReference type="GO" id="GO:0031267">
    <property type="term" value="F:small GTPase binding"/>
    <property type="evidence" value="ECO:0007669"/>
    <property type="project" value="TreeGrafter"/>
</dbReference>
<dbReference type="GO" id="GO:0005828">
    <property type="term" value="C:kinetochore microtubule"/>
    <property type="evidence" value="ECO:0007669"/>
    <property type="project" value="TreeGrafter"/>
</dbReference>
<evidence type="ECO:0000313" key="2">
    <source>
        <dbReference type="Proteomes" id="UP000770661"/>
    </source>
</evidence>